<keyword evidence="1" id="KW-0472">Membrane</keyword>
<keyword evidence="1" id="KW-0812">Transmembrane</keyword>
<dbReference type="EMBL" id="VSSQ01007190">
    <property type="protein sequence ID" value="MPM35138.1"/>
    <property type="molecule type" value="Genomic_DNA"/>
</dbReference>
<evidence type="ECO:0000313" key="2">
    <source>
        <dbReference type="EMBL" id="MPM35138.1"/>
    </source>
</evidence>
<protein>
    <submittedName>
        <fullName evidence="2">Uncharacterized protein</fullName>
    </submittedName>
</protein>
<organism evidence="2">
    <name type="scientific">bioreactor metagenome</name>
    <dbReference type="NCBI Taxonomy" id="1076179"/>
    <lineage>
        <taxon>unclassified sequences</taxon>
        <taxon>metagenomes</taxon>
        <taxon>ecological metagenomes</taxon>
    </lineage>
</organism>
<accession>A0A644Z4D8</accession>
<sequence length="66" mass="7733">MKKFAREYLFKYIFLFFFYILLGVLIKALDMNTAKALGFVCGMILYDVLVYLYKKFSKGKGNVQQA</sequence>
<feature type="transmembrane region" description="Helical" evidence="1">
    <location>
        <begin position="35"/>
        <end position="53"/>
    </location>
</feature>
<name>A0A644Z4D8_9ZZZZ</name>
<keyword evidence="1" id="KW-1133">Transmembrane helix</keyword>
<comment type="caution">
    <text evidence="2">The sequence shown here is derived from an EMBL/GenBank/DDBJ whole genome shotgun (WGS) entry which is preliminary data.</text>
</comment>
<dbReference type="AlphaFoldDB" id="A0A644Z4D8"/>
<reference evidence="2" key="1">
    <citation type="submission" date="2019-08" db="EMBL/GenBank/DDBJ databases">
        <authorList>
            <person name="Kucharzyk K."/>
            <person name="Murdoch R.W."/>
            <person name="Higgins S."/>
            <person name="Loffler F."/>
        </authorList>
    </citation>
    <scope>NUCLEOTIDE SEQUENCE</scope>
</reference>
<gene>
    <name evidence="2" type="ORF">SDC9_81728</name>
</gene>
<proteinExistence type="predicted"/>
<feature type="transmembrane region" description="Helical" evidence="1">
    <location>
        <begin position="12"/>
        <end position="29"/>
    </location>
</feature>
<evidence type="ECO:0000256" key="1">
    <source>
        <dbReference type="SAM" id="Phobius"/>
    </source>
</evidence>